<keyword evidence="3" id="KW-1185">Reference proteome</keyword>
<dbReference type="STRING" id="91360.SAMN05660330_02156"/>
<feature type="domain" description="Serine/threonine specific protein phosphatases" evidence="1">
    <location>
        <begin position="29"/>
        <end position="290"/>
    </location>
</feature>
<dbReference type="Gene3D" id="3.60.21.10">
    <property type="match status" value="1"/>
</dbReference>
<dbReference type="InterPro" id="IPR029052">
    <property type="entry name" value="Metallo-depent_PP-like"/>
</dbReference>
<dbReference type="InterPro" id="IPR050341">
    <property type="entry name" value="PP1_catalytic_subunit"/>
</dbReference>
<dbReference type="GO" id="GO:0016787">
    <property type="term" value="F:hydrolase activity"/>
    <property type="evidence" value="ECO:0007669"/>
    <property type="project" value="InterPro"/>
</dbReference>
<dbReference type="SUPFAM" id="SSF56300">
    <property type="entry name" value="Metallo-dependent phosphatases"/>
    <property type="match status" value="1"/>
</dbReference>
<dbReference type="Pfam" id="PF00149">
    <property type="entry name" value="Metallophos"/>
    <property type="match status" value="1"/>
</dbReference>
<protein>
    <submittedName>
        <fullName evidence="2">Calcineurin-like phosphoesterase</fullName>
    </submittedName>
</protein>
<dbReference type="EMBL" id="FNJI01000013">
    <property type="protein sequence ID" value="SDP22900.1"/>
    <property type="molecule type" value="Genomic_DNA"/>
</dbReference>
<dbReference type="AlphaFoldDB" id="A0A1H0R0H8"/>
<accession>A0A1H0R0H8</accession>
<evidence type="ECO:0000313" key="2">
    <source>
        <dbReference type="EMBL" id="SDP22900.1"/>
    </source>
</evidence>
<dbReference type="InterPro" id="IPR004843">
    <property type="entry name" value="Calcineurin-like_PHP"/>
</dbReference>
<dbReference type="PANTHER" id="PTHR11668:SF496">
    <property type="entry name" value="SERINE_THREONINE-PROTEIN PHOSPHATASE"/>
    <property type="match status" value="1"/>
</dbReference>
<dbReference type="SMART" id="SM00156">
    <property type="entry name" value="PP2Ac"/>
    <property type="match status" value="1"/>
</dbReference>
<dbReference type="PRINTS" id="PR00114">
    <property type="entry name" value="STPHPHTASE"/>
</dbReference>
<dbReference type="PANTHER" id="PTHR11668">
    <property type="entry name" value="SERINE/THREONINE PROTEIN PHOSPHATASE"/>
    <property type="match status" value="1"/>
</dbReference>
<reference evidence="2 3" key="1">
    <citation type="submission" date="2016-10" db="EMBL/GenBank/DDBJ databases">
        <authorList>
            <person name="de Groot N.N."/>
        </authorList>
    </citation>
    <scope>NUCLEOTIDE SEQUENCE [LARGE SCALE GENOMIC DNA]</scope>
    <source>
        <strain evidence="2 3">DSM 12130</strain>
    </source>
</reference>
<name>A0A1H0R0H8_9BACT</name>
<organism evidence="2 3">
    <name type="scientific">Desulforhopalus singaporensis</name>
    <dbReference type="NCBI Taxonomy" id="91360"/>
    <lineage>
        <taxon>Bacteria</taxon>
        <taxon>Pseudomonadati</taxon>
        <taxon>Thermodesulfobacteriota</taxon>
        <taxon>Desulfobulbia</taxon>
        <taxon>Desulfobulbales</taxon>
        <taxon>Desulfocapsaceae</taxon>
        <taxon>Desulforhopalus</taxon>
    </lineage>
</organism>
<gene>
    <name evidence="2" type="ORF">SAMN05660330_02156</name>
</gene>
<proteinExistence type="predicted"/>
<sequence length="299" mass="34675">MLYNVDISINFCYNNKLELQLLKVNILEIDTRDLYKQKAHLIKTFQNEGRHLQITNTTGKLVVVGDLHGDGRTLHYLLNKYFFESSEFILLFLGDYVDREPSSWNNHPSAVIDQLLLLKHQYPDKIFLLAGNHDLTPKRYVPFHSEFWNKLNSDYYHFYSDVLSSIPVVATTSRGIACCHGTLPLRSDFTTFDLNDSEWIDSIWADYYENNEGVSRVYRPVRLKHHFDQSMKAFKSSLLIKGHNPSAPLLMYTNRCITMQTNRYYNDYCGMHIAIVDLTKPKIETADDIEIVEFGGVAS</sequence>
<evidence type="ECO:0000259" key="1">
    <source>
        <dbReference type="SMART" id="SM00156"/>
    </source>
</evidence>
<evidence type="ECO:0000313" key="3">
    <source>
        <dbReference type="Proteomes" id="UP000199073"/>
    </source>
</evidence>
<dbReference type="InterPro" id="IPR006186">
    <property type="entry name" value="Ser/Thr-sp_prot-phosphatase"/>
</dbReference>
<dbReference type="Proteomes" id="UP000199073">
    <property type="component" value="Unassembled WGS sequence"/>
</dbReference>